<comment type="subcellular location">
    <subcellularLocation>
        <location evidence="1">Membrane</location>
    </subcellularLocation>
</comment>
<evidence type="ECO:0000313" key="7">
    <source>
        <dbReference type="Proteomes" id="UP000288102"/>
    </source>
</evidence>
<reference evidence="7" key="1">
    <citation type="journal article" date="2019" name="Syst. Appl. Microbiol.">
        <title>Flavobacterium circumlabens sp. nov. and Flavobacterium cupreum sp. nov., two psychrotrophic species isolated from Antarctic environmental samples.</title>
        <authorList>
            <person name="Kralova S."/>
            <person name="Busse H.-J."/>
            <person name="Svec P."/>
            <person name="Maslanova I."/>
            <person name="Stankova E."/>
            <person name="Bartak M."/>
            <person name="Sedlacek I."/>
        </authorList>
    </citation>
    <scope>NUCLEOTIDE SEQUENCE [LARGE SCALE GENOMIC DNA]</scope>
    <source>
        <strain evidence="7">CCM 8825</strain>
    </source>
</reference>
<evidence type="ECO:0000259" key="5">
    <source>
        <dbReference type="Pfam" id="PF00144"/>
    </source>
</evidence>
<dbReference type="PROSITE" id="PS50005">
    <property type="entry name" value="TPR"/>
    <property type="match status" value="1"/>
</dbReference>
<feature type="domain" description="Beta-lactamase-related" evidence="5">
    <location>
        <begin position="35"/>
        <end position="348"/>
    </location>
</feature>
<evidence type="ECO:0000256" key="2">
    <source>
        <dbReference type="ARBA" id="ARBA00023136"/>
    </source>
</evidence>
<dbReference type="Proteomes" id="UP000288102">
    <property type="component" value="Unassembled WGS sequence"/>
</dbReference>
<keyword evidence="2" id="KW-0472">Membrane</keyword>
<dbReference type="SUPFAM" id="SSF48452">
    <property type="entry name" value="TPR-like"/>
    <property type="match status" value="1"/>
</dbReference>
<organism evidence="6 7">
    <name type="scientific">Flavobacterium cupreum</name>
    <dbReference type="NCBI Taxonomy" id="2133766"/>
    <lineage>
        <taxon>Bacteria</taxon>
        <taxon>Pseudomonadati</taxon>
        <taxon>Bacteroidota</taxon>
        <taxon>Flavobacteriia</taxon>
        <taxon>Flavobacteriales</taxon>
        <taxon>Flavobacteriaceae</taxon>
        <taxon>Flavobacterium</taxon>
    </lineage>
</organism>
<sequence length="489" mass="54769">MKKQSNRSLLKSITLCVIAFFTINLSFAQDKAKQIDQLLTQYSQYGLFNGSALVSEKGKVIFKKGYGSANMEWNIPNQPDTKFRLGSITKQFTALLIVKLAEDGKIKLDVPITTYLPDYPKETGDKVTIQNLLTHTSGIPNYTSAPNFLQEKAKNPYSPADFVKTFSNLPLEFKPGEKFAYSNSGYFLLGYIIEKITGKTYEQYLQEIIFTPLKMVNSGYDHSDVLIKNRAAGYEKQGKKIINASYLDMSIPYAAGSLYSTVEDLYLWDQALYTNKLLSEKSMESLFKPYILMGDGGYGYGWFLSDITIGTKEKVKVIEHGGGINGFNTNISRVPSDKILIVLLNNTGRALLGEMTESIRNILYNQPFNQPKKSLAFELLEVFSEKGIKSGTETYTKLKNDPAYGIKEGDMNNAAYQLLQTGKIKEAIEVFKINVAAFPNSGNVYDSLAEAYLKDGNTKLAIENYKKSVELDPTNENGKKVLEEICKKQ</sequence>
<proteinExistence type="predicted"/>
<dbReference type="PANTHER" id="PTHR46825">
    <property type="entry name" value="D-ALANYL-D-ALANINE-CARBOXYPEPTIDASE/ENDOPEPTIDASE AMPH"/>
    <property type="match status" value="1"/>
</dbReference>
<dbReference type="InterPro" id="IPR050491">
    <property type="entry name" value="AmpC-like"/>
</dbReference>
<evidence type="ECO:0000256" key="3">
    <source>
        <dbReference type="PROSITE-ProRule" id="PRU00339"/>
    </source>
</evidence>
<feature type="chain" id="PRO_5019192992" evidence="4">
    <location>
        <begin position="29"/>
        <end position="489"/>
    </location>
</feature>
<dbReference type="OrthoDB" id="9793489at2"/>
<feature type="repeat" description="TPR" evidence="3">
    <location>
        <begin position="442"/>
        <end position="475"/>
    </location>
</feature>
<dbReference type="InterPro" id="IPR001466">
    <property type="entry name" value="Beta-lactam-related"/>
</dbReference>
<dbReference type="Gene3D" id="3.40.710.10">
    <property type="entry name" value="DD-peptidase/beta-lactamase superfamily"/>
    <property type="match status" value="1"/>
</dbReference>
<accession>A0A434A1G4</accession>
<dbReference type="Pfam" id="PF00144">
    <property type="entry name" value="Beta-lactamase"/>
    <property type="match status" value="1"/>
</dbReference>
<dbReference type="Gene3D" id="1.25.40.10">
    <property type="entry name" value="Tetratricopeptide repeat domain"/>
    <property type="match status" value="1"/>
</dbReference>
<dbReference type="PANTHER" id="PTHR46825:SF11">
    <property type="entry name" value="PENICILLIN-BINDING PROTEIN 4"/>
    <property type="match status" value="1"/>
</dbReference>
<evidence type="ECO:0000313" key="6">
    <source>
        <dbReference type="EMBL" id="RUT68201.1"/>
    </source>
</evidence>
<dbReference type="InterPro" id="IPR019734">
    <property type="entry name" value="TPR_rpt"/>
</dbReference>
<comment type="caution">
    <text evidence="6">The sequence shown here is derived from an EMBL/GenBank/DDBJ whole genome shotgun (WGS) entry which is preliminary data.</text>
</comment>
<gene>
    <name evidence="6" type="ORF">D0817_21960</name>
</gene>
<dbReference type="GO" id="GO:0016787">
    <property type="term" value="F:hydrolase activity"/>
    <property type="evidence" value="ECO:0007669"/>
    <property type="project" value="UniProtKB-KW"/>
</dbReference>
<dbReference type="RefSeq" id="WP_127340440.1">
    <property type="nucleotide sequence ID" value="NZ_QWDM01000019.1"/>
</dbReference>
<keyword evidence="7" id="KW-1185">Reference proteome</keyword>
<dbReference type="PROSITE" id="PS50293">
    <property type="entry name" value="TPR_REGION"/>
    <property type="match status" value="1"/>
</dbReference>
<dbReference type="SUPFAM" id="SSF56601">
    <property type="entry name" value="beta-lactamase/transpeptidase-like"/>
    <property type="match status" value="1"/>
</dbReference>
<dbReference type="EMBL" id="QWDM01000019">
    <property type="protein sequence ID" value="RUT68201.1"/>
    <property type="molecule type" value="Genomic_DNA"/>
</dbReference>
<keyword evidence="3" id="KW-0802">TPR repeat</keyword>
<feature type="signal peptide" evidence="4">
    <location>
        <begin position="1"/>
        <end position="28"/>
    </location>
</feature>
<evidence type="ECO:0000256" key="4">
    <source>
        <dbReference type="SAM" id="SignalP"/>
    </source>
</evidence>
<protein>
    <submittedName>
        <fullName evidence="6">Serine hydrolase</fullName>
    </submittedName>
</protein>
<dbReference type="InterPro" id="IPR011990">
    <property type="entry name" value="TPR-like_helical_dom_sf"/>
</dbReference>
<name>A0A434A1G4_9FLAO</name>
<dbReference type="AlphaFoldDB" id="A0A434A1G4"/>
<evidence type="ECO:0000256" key="1">
    <source>
        <dbReference type="ARBA" id="ARBA00004370"/>
    </source>
</evidence>
<keyword evidence="4" id="KW-0732">Signal</keyword>
<dbReference type="InterPro" id="IPR012338">
    <property type="entry name" value="Beta-lactam/transpept-like"/>
</dbReference>
<dbReference type="SMART" id="SM00028">
    <property type="entry name" value="TPR"/>
    <property type="match status" value="2"/>
</dbReference>
<keyword evidence="6" id="KW-0378">Hydrolase</keyword>
<dbReference type="GO" id="GO:0016020">
    <property type="term" value="C:membrane"/>
    <property type="evidence" value="ECO:0007669"/>
    <property type="project" value="UniProtKB-SubCell"/>
</dbReference>
<dbReference type="Pfam" id="PF13181">
    <property type="entry name" value="TPR_8"/>
    <property type="match status" value="1"/>
</dbReference>